<dbReference type="InterPro" id="IPR024975">
    <property type="entry name" value="NOV_C"/>
</dbReference>
<dbReference type="Proteomes" id="UP000217250">
    <property type="component" value="Chromosome"/>
</dbReference>
<evidence type="ECO:0000313" key="3">
    <source>
        <dbReference type="Proteomes" id="UP000217250"/>
    </source>
</evidence>
<dbReference type="InterPro" id="IPR036890">
    <property type="entry name" value="HATPase_C_sf"/>
</dbReference>
<protein>
    <recommendedName>
        <fullName evidence="1">Protein NO VEIN C-terminal domain-containing protein</fullName>
    </recommendedName>
</protein>
<gene>
    <name evidence="2" type="ORF">CGC50_07455</name>
</gene>
<sequence length="1036" mass="120230">MSEAKEKAKKEAARIDMKQHANKLIQGFEKLDGTDAKRAIWELLQNAVDVSENCEIIISITDKSLIFQHNGKPFTTTTLNSLIKQVSSKASQNNDDEVGQYGTGFITTHSFGKKILLSGSLKKEEGYIYFDNFEIDRTAKDSDELIEKLIIQQEKAFDLIDINDTKEEPSKFTTFEYLVATDLEKENVEKVIDELNLALPYVMSLNDKLIKVTIIDKNKKETIFKKNKGYFENTIKVTPILINSIEKIIYSISEAESKIVVILPLENPNKAISFDPKLAKLFLYYPLIGTENFGFNFIVHSKQFAPTEPRDGIHLRSNNDQTQEKEKSNRELLEVAFTLISNFIKENANIIDNIHLLSKINFNTNIPNNSILCVYFKELKEKWVNNFKSYPLVETNGERICPEDAFLFSEELLKDDTYFDSIYTIVNLFWKNEIPQKHIVKEWTKYITEWEDTTLNFIDITSIAEEIEKSETLSFYEETKEDLKNFYTYLIKYNHTEIFNQYKILPNIKNDFCQQSQLKSCLDIDDVLIDIANVIIPDISKKFLAKDFKFELNLDSYERKDFVKDINAKIAENYKSENNFLLASETLSAMIKYCSIFPDTSKGIRADLLSIINDFFGLKQPIINIRNLSDDGSNWWLTALKCLLRNFIYELNKKDNEWIKSNFDFLTKLSESGAYTYSDFKDIISIFKIFPNQQFDLCTGTNLKIDNNISEKLKDLYDEIFKNNSDTSKYPIRNFLIHNDFKDFLPHKEEKTSESLGQEIESLLKIQDNTNINQSPYIKQILEIIKLISDNPEWKKYFPIIESKKASIMLDRISDSETKEDLFSIIGLEKEKISLLGKLSKKDNFEKIIKLGTELLEEEEYKKTDFQFKKTIGTHIEKLVREEIKVDLKTFEVKVQEEQGGQDITIKYKGEIIYYIEVKSRWDSKNSVTMSSTQMKKAVENQTEYSLCCVDMTDYKVGTEERYKVSDINEIRDRIYILSDIGSKIEPILKGILSVKDKENEISISEDYRGVIPQAIIKEGGSLDSFIEMLIKKLAN</sequence>
<organism evidence="2 3">
    <name type="scientific">Capnocytophaga gingivalis</name>
    <dbReference type="NCBI Taxonomy" id="1017"/>
    <lineage>
        <taxon>Bacteria</taxon>
        <taxon>Pseudomonadati</taxon>
        <taxon>Bacteroidota</taxon>
        <taxon>Flavobacteriia</taxon>
        <taxon>Flavobacteriales</taxon>
        <taxon>Flavobacteriaceae</taxon>
        <taxon>Capnocytophaga</taxon>
    </lineage>
</organism>
<dbReference type="OrthoDB" id="7069425at2"/>
<dbReference type="Pfam" id="PF13020">
    <property type="entry name" value="NOV_C"/>
    <property type="match status" value="1"/>
</dbReference>
<proteinExistence type="predicted"/>
<evidence type="ECO:0000313" key="2">
    <source>
        <dbReference type="EMBL" id="ATA87003.1"/>
    </source>
</evidence>
<name>A0A250FPI9_9FLAO</name>
<dbReference type="EMBL" id="CP022386">
    <property type="protein sequence ID" value="ATA87003.1"/>
    <property type="molecule type" value="Genomic_DNA"/>
</dbReference>
<dbReference type="AlphaFoldDB" id="A0A250FPI9"/>
<evidence type="ECO:0000259" key="1">
    <source>
        <dbReference type="Pfam" id="PF13020"/>
    </source>
</evidence>
<dbReference type="SUPFAM" id="SSF55874">
    <property type="entry name" value="ATPase domain of HSP90 chaperone/DNA topoisomerase II/histidine kinase"/>
    <property type="match status" value="1"/>
</dbReference>
<dbReference type="NCBIfam" id="NF047352">
    <property type="entry name" value="P_loop_sacsin"/>
    <property type="match status" value="1"/>
</dbReference>
<accession>A0A250FPI9</accession>
<feature type="domain" description="Protein NO VEIN C-terminal" evidence="1">
    <location>
        <begin position="883"/>
        <end position="951"/>
    </location>
</feature>
<dbReference type="RefSeq" id="WP_095910276.1">
    <property type="nucleotide sequence ID" value="NZ_CP022386.1"/>
</dbReference>
<reference evidence="3" key="1">
    <citation type="submission" date="2017-06" db="EMBL/GenBank/DDBJ databases">
        <title>Capnocytophaga spp. assemblies.</title>
        <authorList>
            <person name="Gulvik C.A."/>
        </authorList>
    </citation>
    <scope>NUCLEOTIDE SEQUENCE [LARGE SCALE GENOMIC DNA]</scope>
    <source>
        <strain evidence="3">H1496</strain>
    </source>
</reference>
<dbReference type="KEGG" id="cgh:CGC50_07455"/>
<dbReference type="GeneID" id="84808391"/>